<comment type="caution">
    <text evidence="6">The sequence shown here is derived from an EMBL/GenBank/DDBJ whole genome shotgun (WGS) entry which is preliminary data.</text>
</comment>
<dbReference type="PATRIC" id="fig|55758.3.peg.420"/>
<dbReference type="InterPro" id="IPR029044">
    <property type="entry name" value="Nucleotide-diphossugar_trans"/>
</dbReference>
<dbReference type="PANTHER" id="PTHR43179">
    <property type="entry name" value="RHAMNOSYLTRANSFERASE WBBL"/>
    <property type="match status" value="1"/>
</dbReference>
<sequence length="317" mass="36581">MKVSVIIPNFNGKHYLKTCFDSLIAQSVYIKEIIVIDNGSTDRSQDFIKEFTNKYDYFKLIENKTNEGFSIAINQGIMEASADFVFLLNNDVEVKKDAIKNLLIAIKKDSNIFSASSLMLQFNNRELIDDAGDMYSFLGYTRKLGLNKNINSYDFRQDIFSSCGGAALYRRSIFDEIGYFDENFFAYMEDVDIGYRARIFGYKNILVKDSIVYHYGSGTSGSQYNKFKIRLAARNNVFVPYKNMPIIQFICNFIFLAIGFLIKFIFFLKKGYGLYYLSGLKEGFTNLDKIDKVKHEGSNIKNYLNIQGKLILNTFRF</sequence>
<evidence type="ECO:0000259" key="5">
    <source>
        <dbReference type="Pfam" id="PF00535"/>
    </source>
</evidence>
<dbReference type="EC" id="2.4.1.289" evidence="6"/>
<dbReference type="SUPFAM" id="SSF53448">
    <property type="entry name" value="Nucleotide-diphospho-sugar transferases"/>
    <property type="match status" value="1"/>
</dbReference>
<keyword evidence="7" id="KW-1185">Reference proteome</keyword>
<keyword evidence="4" id="KW-0472">Membrane</keyword>
<evidence type="ECO:0000256" key="4">
    <source>
        <dbReference type="SAM" id="Phobius"/>
    </source>
</evidence>
<dbReference type="RefSeq" id="WP_066970964.1">
    <property type="nucleotide sequence ID" value="NZ_LWMT01000047.1"/>
</dbReference>
<dbReference type="Pfam" id="PF00535">
    <property type="entry name" value="Glycos_transf_2"/>
    <property type="match status" value="1"/>
</dbReference>
<keyword evidence="2 6" id="KW-0328">Glycosyltransferase</keyword>
<dbReference type="InterPro" id="IPR001173">
    <property type="entry name" value="Glyco_trans_2-like"/>
</dbReference>
<dbReference type="OrthoDB" id="46222at2157"/>
<dbReference type="GO" id="GO:0102096">
    <property type="term" value="F:decaprenyl-N-acetyl-alpha-D-glucosaminyl-pyrophosphate:dTDP-alpha-L-rhamnose rhamnosyltransferase activity"/>
    <property type="evidence" value="ECO:0007669"/>
    <property type="project" value="UniProtKB-EC"/>
</dbReference>
<evidence type="ECO:0000313" key="6">
    <source>
        <dbReference type="EMBL" id="KZX17061.1"/>
    </source>
</evidence>
<name>A0A166EVI5_9EURY</name>
<feature type="domain" description="Glycosyltransferase 2-like" evidence="5">
    <location>
        <begin position="4"/>
        <end position="178"/>
    </location>
</feature>
<accession>A0A166EVI5</accession>
<feature type="transmembrane region" description="Helical" evidence="4">
    <location>
        <begin position="246"/>
        <end position="268"/>
    </location>
</feature>
<evidence type="ECO:0000313" key="7">
    <source>
        <dbReference type="Proteomes" id="UP000077066"/>
    </source>
</evidence>
<evidence type="ECO:0000256" key="2">
    <source>
        <dbReference type="ARBA" id="ARBA00022676"/>
    </source>
</evidence>
<dbReference type="CDD" id="cd04186">
    <property type="entry name" value="GT_2_like_c"/>
    <property type="match status" value="1"/>
</dbReference>
<dbReference type="STRING" id="55758.MBFIL_03790"/>
<dbReference type="Gene3D" id="3.90.550.10">
    <property type="entry name" value="Spore Coat Polysaccharide Biosynthesis Protein SpsA, Chain A"/>
    <property type="match status" value="1"/>
</dbReference>
<keyword evidence="4" id="KW-1133">Transmembrane helix</keyword>
<gene>
    <name evidence="6" type="primary">wbbL_1</name>
    <name evidence="6" type="ORF">MBFIL_03790</name>
</gene>
<organism evidence="6 7">
    <name type="scientific">Methanobrevibacter filiformis</name>
    <dbReference type="NCBI Taxonomy" id="55758"/>
    <lineage>
        <taxon>Archaea</taxon>
        <taxon>Methanobacteriati</taxon>
        <taxon>Methanobacteriota</taxon>
        <taxon>Methanomada group</taxon>
        <taxon>Methanobacteria</taxon>
        <taxon>Methanobacteriales</taxon>
        <taxon>Methanobacteriaceae</taxon>
        <taxon>Methanobrevibacter</taxon>
    </lineage>
</organism>
<protein>
    <submittedName>
        <fullName evidence="6">N-acetylglucosaminyl-diphospho-decaprenol L-rhamnosyltransferase</fullName>
        <ecNumber evidence="6">2.4.1.289</ecNumber>
    </submittedName>
</protein>
<dbReference type="Proteomes" id="UP000077066">
    <property type="component" value="Unassembled WGS sequence"/>
</dbReference>
<evidence type="ECO:0000256" key="3">
    <source>
        <dbReference type="ARBA" id="ARBA00022679"/>
    </source>
</evidence>
<dbReference type="PANTHER" id="PTHR43179:SF12">
    <property type="entry name" value="GALACTOFURANOSYLTRANSFERASE GLFT2"/>
    <property type="match status" value="1"/>
</dbReference>
<dbReference type="AlphaFoldDB" id="A0A166EVI5"/>
<keyword evidence="4" id="KW-0812">Transmembrane</keyword>
<reference evidence="6 7" key="1">
    <citation type="submission" date="2016-04" db="EMBL/GenBank/DDBJ databases">
        <title>Genome sequence of Methanobrevibacter filiformis DSM 11501.</title>
        <authorList>
            <person name="Poehlein A."/>
            <person name="Seedorf H."/>
            <person name="Daniel R."/>
        </authorList>
    </citation>
    <scope>NUCLEOTIDE SEQUENCE [LARGE SCALE GENOMIC DNA]</scope>
    <source>
        <strain evidence="6 7">DSM 11501</strain>
    </source>
</reference>
<comment type="similarity">
    <text evidence="1">Belongs to the glycosyltransferase 2 family.</text>
</comment>
<proteinExistence type="inferred from homology"/>
<keyword evidence="3 6" id="KW-0808">Transferase</keyword>
<dbReference type="EMBL" id="LWMT01000047">
    <property type="protein sequence ID" value="KZX17061.1"/>
    <property type="molecule type" value="Genomic_DNA"/>
</dbReference>
<evidence type="ECO:0000256" key="1">
    <source>
        <dbReference type="ARBA" id="ARBA00006739"/>
    </source>
</evidence>